<dbReference type="PROSITE" id="PS50043">
    <property type="entry name" value="HTH_LUXR_2"/>
    <property type="match status" value="1"/>
</dbReference>
<dbReference type="InterPro" id="IPR039420">
    <property type="entry name" value="WalR-like"/>
</dbReference>
<dbReference type="InterPro" id="IPR000792">
    <property type="entry name" value="Tscrpt_reg_LuxR_C"/>
</dbReference>
<protein>
    <submittedName>
        <fullName evidence="4">PAS domain S-box-containing protein</fullName>
    </submittedName>
</protein>
<dbReference type="SMART" id="SM00091">
    <property type="entry name" value="PAS"/>
    <property type="match status" value="3"/>
</dbReference>
<dbReference type="InterPro" id="IPR013656">
    <property type="entry name" value="PAS_4"/>
</dbReference>
<dbReference type="Proteomes" id="UP001549119">
    <property type="component" value="Unassembled WGS sequence"/>
</dbReference>
<name>A0ABV2NTR6_9HYPH</name>
<dbReference type="InterPro" id="IPR016032">
    <property type="entry name" value="Sig_transdc_resp-reg_C-effctor"/>
</dbReference>
<dbReference type="CDD" id="cd00130">
    <property type="entry name" value="PAS"/>
    <property type="match status" value="3"/>
</dbReference>
<dbReference type="InterPro" id="IPR035965">
    <property type="entry name" value="PAS-like_dom_sf"/>
</dbReference>
<gene>
    <name evidence="4" type="ORF">ABIC20_007245</name>
</gene>
<accession>A0ABV2NTR6</accession>
<dbReference type="Pfam" id="PF00196">
    <property type="entry name" value="GerE"/>
    <property type="match status" value="1"/>
</dbReference>
<sequence>MTAAADRSQLQQIVDGLAEGVILIEPDQTIAYANEAALALHGVSRLTELGVTVDDYRRTFVPKYRNHHPPGAARAPIERVVAGEAFRDVVVEVERADGTGARWVHRIRSIVTTDRTGKPDCVALVIHDETERYEAEERFHRAFSANPAPAVIVRLADLCFARVNQGFLELSGFARDDLVGRSIYEVDPLRKAQGRDLALARLKAGETIPQMEAWLSVPADPERWVIVAGQPIEMPGQVPCMLFTFADLEARRQAEEALRHSQEHLVKAFDLSPVPTAIGEREGFKLRQVNKAFTATLGYTDAEVRGRSPAELDLWADPELQRRFEQMLKRTGSVRSFEGQLRTKAGGILDFILAAEIVTIARHQYALCTMQDITQRTHSEAELMRAIEAAMADASWFSRGVLEKLSRLRTGPGIKPVPDGLSALTAREREVLVRVSRGAGDEQIAQDLGLKRYTVRNHVAALYRKLGLRRRSDLVVYARERALADGPSTDAPRRQKGSFEPD</sequence>
<dbReference type="CDD" id="cd06170">
    <property type="entry name" value="LuxR_C_like"/>
    <property type="match status" value="1"/>
</dbReference>
<organism evidence="4 5">
    <name type="scientific">Methylobacterium radiotolerans</name>
    <dbReference type="NCBI Taxonomy" id="31998"/>
    <lineage>
        <taxon>Bacteria</taxon>
        <taxon>Pseudomonadati</taxon>
        <taxon>Pseudomonadota</taxon>
        <taxon>Alphaproteobacteria</taxon>
        <taxon>Hyphomicrobiales</taxon>
        <taxon>Methylobacteriaceae</taxon>
        <taxon>Methylobacterium</taxon>
    </lineage>
</organism>
<dbReference type="Pfam" id="PF13426">
    <property type="entry name" value="PAS_9"/>
    <property type="match status" value="1"/>
</dbReference>
<reference evidence="4 5" key="1">
    <citation type="submission" date="2024-06" db="EMBL/GenBank/DDBJ databases">
        <title>Genomics of switchgrass bacterial isolates.</title>
        <authorList>
            <person name="Shade A."/>
        </authorList>
    </citation>
    <scope>NUCLEOTIDE SEQUENCE [LARGE SCALE GENOMIC DNA]</scope>
    <source>
        <strain evidence="4 5">PvP084</strain>
    </source>
</reference>
<dbReference type="InterPro" id="IPR036388">
    <property type="entry name" value="WH-like_DNA-bd_sf"/>
</dbReference>
<evidence type="ECO:0000256" key="1">
    <source>
        <dbReference type="ARBA" id="ARBA00023125"/>
    </source>
</evidence>
<feature type="domain" description="PAS" evidence="3">
    <location>
        <begin position="135"/>
        <end position="186"/>
    </location>
</feature>
<feature type="domain" description="PAS" evidence="3">
    <location>
        <begin position="261"/>
        <end position="331"/>
    </location>
</feature>
<comment type="caution">
    <text evidence="4">The sequence shown here is derived from an EMBL/GenBank/DDBJ whole genome shotgun (WGS) entry which is preliminary data.</text>
</comment>
<keyword evidence="1" id="KW-0238">DNA-binding</keyword>
<dbReference type="Pfam" id="PF08448">
    <property type="entry name" value="PAS_4"/>
    <property type="match status" value="2"/>
</dbReference>
<dbReference type="SUPFAM" id="SSF46894">
    <property type="entry name" value="C-terminal effector domain of the bipartite response regulators"/>
    <property type="match status" value="1"/>
</dbReference>
<feature type="domain" description="HTH luxR-type" evidence="2">
    <location>
        <begin position="417"/>
        <end position="482"/>
    </location>
</feature>
<dbReference type="NCBIfam" id="TIGR00229">
    <property type="entry name" value="sensory_box"/>
    <property type="match status" value="3"/>
</dbReference>
<dbReference type="SMART" id="SM00421">
    <property type="entry name" value="HTH_LUXR"/>
    <property type="match status" value="1"/>
</dbReference>
<dbReference type="PANTHER" id="PTHR43214:SF38">
    <property type="entry name" value="NITRATE_NITRITE RESPONSE REGULATOR PROTEIN NARL"/>
    <property type="match status" value="1"/>
</dbReference>
<dbReference type="Gene3D" id="1.10.10.10">
    <property type="entry name" value="Winged helix-like DNA-binding domain superfamily/Winged helix DNA-binding domain"/>
    <property type="match status" value="1"/>
</dbReference>
<keyword evidence="5" id="KW-1185">Reference proteome</keyword>
<dbReference type="Gene3D" id="3.30.450.20">
    <property type="entry name" value="PAS domain"/>
    <property type="match status" value="3"/>
</dbReference>
<dbReference type="InterPro" id="IPR000014">
    <property type="entry name" value="PAS"/>
</dbReference>
<dbReference type="PANTHER" id="PTHR43214">
    <property type="entry name" value="TWO-COMPONENT RESPONSE REGULATOR"/>
    <property type="match status" value="1"/>
</dbReference>
<dbReference type="PROSITE" id="PS50112">
    <property type="entry name" value="PAS"/>
    <property type="match status" value="3"/>
</dbReference>
<dbReference type="EMBL" id="JBEPNW010000007">
    <property type="protein sequence ID" value="MET3869860.1"/>
    <property type="molecule type" value="Genomic_DNA"/>
</dbReference>
<dbReference type="PRINTS" id="PR00038">
    <property type="entry name" value="HTHLUXR"/>
</dbReference>
<evidence type="ECO:0000313" key="5">
    <source>
        <dbReference type="Proteomes" id="UP001549119"/>
    </source>
</evidence>
<evidence type="ECO:0000313" key="4">
    <source>
        <dbReference type="EMBL" id="MET3869860.1"/>
    </source>
</evidence>
<dbReference type="InterPro" id="IPR001610">
    <property type="entry name" value="PAC"/>
</dbReference>
<proteinExistence type="predicted"/>
<dbReference type="RefSeq" id="WP_209735528.1">
    <property type="nucleotide sequence ID" value="NZ_JBEPNV010000004.1"/>
</dbReference>
<dbReference type="SUPFAM" id="SSF55785">
    <property type="entry name" value="PYP-like sensor domain (PAS domain)"/>
    <property type="match status" value="3"/>
</dbReference>
<evidence type="ECO:0000259" key="2">
    <source>
        <dbReference type="PROSITE" id="PS50043"/>
    </source>
</evidence>
<dbReference type="SMART" id="SM00086">
    <property type="entry name" value="PAC"/>
    <property type="match status" value="2"/>
</dbReference>
<evidence type="ECO:0000259" key="3">
    <source>
        <dbReference type="PROSITE" id="PS50112"/>
    </source>
</evidence>
<feature type="domain" description="PAS" evidence="3">
    <location>
        <begin position="6"/>
        <end position="50"/>
    </location>
</feature>